<gene>
    <name evidence="3" type="ORF">Mlute_00349</name>
</gene>
<evidence type="ECO:0000256" key="2">
    <source>
        <dbReference type="SAM" id="Phobius"/>
    </source>
</evidence>
<evidence type="ECO:0000313" key="3">
    <source>
        <dbReference type="EMBL" id="RIH89354.1"/>
    </source>
</evidence>
<name>A0A399EXQ9_9DEIN</name>
<keyword evidence="2" id="KW-0812">Transmembrane</keyword>
<dbReference type="AlphaFoldDB" id="A0A399EXQ9"/>
<comment type="caution">
    <text evidence="3">The sequence shown here is derived from an EMBL/GenBank/DDBJ whole genome shotgun (WGS) entry which is preliminary data.</text>
</comment>
<dbReference type="Proteomes" id="UP000265800">
    <property type="component" value="Unassembled WGS sequence"/>
</dbReference>
<evidence type="ECO:0000313" key="4">
    <source>
        <dbReference type="Proteomes" id="UP000265800"/>
    </source>
</evidence>
<feature type="compositionally biased region" description="Polar residues" evidence="1">
    <location>
        <begin position="94"/>
        <end position="103"/>
    </location>
</feature>
<accession>A0A399EXQ9</accession>
<proteinExistence type="predicted"/>
<dbReference type="EMBL" id="QWKZ01000006">
    <property type="protein sequence ID" value="RIH89354.1"/>
    <property type="molecule type" value="Genomic_DNA"/>
</dbReference>
<feature type="region of interest" description="Disordered" evidence="1">
    <location>
        <begin position="90"/>
        <end position="110"/>
    </location>
</feature>
<reference evidence="3 4" key="1">
    <citation type="submission" date="2018-08" db="EMBL/GenBank/DDBJ databases">
        <title>Meiothermus luteus KCTC 52599 genome sequencing project.</title>
        <authorList>
            <person name="Da Costa M.S."/>
            <person name="Albuquerque L."/>
            <person name="Raposo P."/>
            <person name="Froufe H.J.C."/>
            <person name="Barroso C.S."/>
            <person name="Egas C."/>
        </authorList>
    </citation>
    <scope>NUCLEOTIDE SEQUENCE [LARGE SCALE GENOMIC DNA]</scope>
    <source>
        <strain evidence="3 4">KCTC 52599</strain>
    </source>
</reference>
<feature type="transmembrane region" description="Helical" evidence="2">
    <location>
        <begin position="14"/>
        <end position="38"/>
    </location>
</feature>
<keyword evidence="2" id="KW-0472">Membrane</keyword>
<organism evidence="3 4">
    <name type="scientific">Meiothermus luteus</name>
    <dbReference type="NCBI Taxonomy" id="2026184"/>
    <lineage>
        <taxon>Bacteria</taxon>
        <taxon>Thermotogati</taxon>
        <taxon>Deinococcota</taxon>
        <taxon>Deinococci</taxon>
        <taxon>Thermales</taxon>
        <taxon>Thermaceae</taxon>
        <taxon>Meiothermus</taxon>
    </lineage>
</organism>
<keyword evidence="2" id="KW-1133">Transmembrane helix</keyword>
<keyword evidence="4" id="KW-1185">Reference proteome</keyword>
<protein>
    <recommendedName>
        <fullName evidence="5">DUF2393 domain-containing protein</fullName>
    </recommendedName>
</protein>
<evidence type="ECO:0008006" key="5">
    <source>
        <dbReference type="Google" id="ProtNLM"/>
    </source>
</evidence>
<evidence type="ECO:0000256" key="1">
    <source>
        <dbReference type="SAM" id="MobiDB-lite"/>
    </source>
</evidence>
<sequence>MLSDPQDGLSNRPWGILLAMVRILLVISLVFGFGLASAQEVYKLRVRSWSCTYAGGAMVAQGVVENISKSRIQGLRVHFRLVEKGLQGVEGVPSSRTHGTNSAPVARSSLAPGETSPFSVRVPTSRRDLACQLWFRNPSVVQIPTQVPRL</sequence>